<evidence type="ECO:0000313" key="1">
    <source>
        <dbReference type="EMBL" id="PIS30825.1"/>
    </source>
</evidence>
<accession>A0A2H0Y0U9</accession>
<dbReference type="Proteomes" id="UP000231343">
    <property type="component" value="Unassembled WGS sequence"/>
</dbReference>
<protein>
    <submittedName>
        <fullName evidence="1">Uncharacterized protein</fullName>
    </submittedName>
</protein>
<sequence length="240" mass="25967">MYQQRAYRNYVKANDLIKFEVIEEESDLLILAQKNLYEKALGLILKYRTEIKDYFKLDPQFEKSFSPLRPKRQAPAIVKAMAQAAKRVGVGPMAAVAGTLAEFVGQALLPDSEELIVENGGDIFLKIKQVRQVRVFAGTSPLSGKIALELEPQAKPFSVCTSSGTAGRALSFGKADAVVVIADQASLADAAATAIGNVVKDISDLEQGLQLAKKIRGLNGVLIIKDDQLGALGKIKIVPR</sequence>
<reference evidence="1 2" key="1">
    <citation type="submission" date="2017-09" db="EMBL/GenBank/DDBJ databases">
        <title>Depth-based differentiation of microbial function through sediment-hosted aquifers and enrichment of novel symbionts in the deep terrestrial subsurface.</title>
        <authorList>
            <person name="Probst A.J."/>
            <person name="Ladd B."/>
            <person name="Jarett J.K."/>
            <person name="Geller-Mcgrath D.E."/>
            <person name="Sieber C.M."/>
            <person name="Emerson J.B."/>
            <person name="Anantharaman K."/>
            <person name="Thomas B.C."/>
            <person name="Malmstrom R."/>
            <person name="Stieglmeier M."/>
            <person name="Klingl A."/>
            <person name="Woyke T."/>
            <person name="Ryan C.M."/>
            <person name="Banfield J.F."/>
        </authorList>
    </citation>
    <scope>NUCLEOTIDE SEQUENCE [LARGE SCALE GENOMIC DNA]</scope>
    <source>
        <strain evidence="1">CG08_land_8_20_14_0_20_45_16</strain>
    </source>
</reference>
<dbReference type="PIRSF" id="PIRSF006421">
    <property type="entry name" value="UCP006421"/>
    <property type="match status" value="1"/>
</dbReference>
<gene>
    <name evidence="1" type="ORF">COT42_02290</name>
</gene>
<evidence type="ECO:0000313" key="2">
    <source>
        <dbReference type="Proteomes" id="UP000231343"/>
    </source>
</evidence>
<comment type="caution">
    <text evidence="1">The sequence shown here is derived from an EMBL/GenBank/DDBJ whole genome shotgun (WGS) entry which is preliminary data.</text>
</comment>
<dbReference type="EMBL" id="PEYM01000048">
    <property type="protein sequence ID" value="PIS30825.1"/>
    <property type="molecule type" value="Genomic_DNA"/>
</dbReference>
<dbReference type="NCBIfam" id="NF003323">
    <property type="entry name" value="PRK04334.1-3"/>
    <property type="match status" value="1"/>
</dbReference>
<proteinExistence type="predicted"/>
<dbReference type="InterPro" id="IPR003374">
    <property type="entry name" value="ApbE-like_sf"/>
</dbReference>
<dbReference type="InterPro" id="IPR007183">
    <property type="entry name" value="UPF0280"/>
</dbReference>
<dbReference type="Gene3D" id="3.10.520.10">
    <property type="entry name" value="ApbE-like domains"/>
    <property type="match status" value="1"/>
</dbReference>
<dbReference type="AlphaFoldDB" id="A0A2H0Y0U9"/>
<name>A0A2H0Y0U9_UNCSA</name>
<dbReference type="SUPFAM" id="SSF143631">
    <property type="entry name" value="ApbE-like"/>
    <property type="match status" value="1"/>
</dbReference>
<organism evidence="1 2">
    <name type="scientific">Candidatus Saganbacteria bacterium CG08_land_8_20_14_0_20_45_16</name>
    <dbReference type="NCBI Taxonomy" id="2014293"/>
    <lineage>
        <taxon>Bacteria</taxon>
        <taxon>Bacillati</taxon>
        <taxon>Saganbacteria</taxon>
    </lineage>
</organism>